<feature type="transmembrane region" description="Helical" evidence="1">
    <location>
        <begin position="49"/>
        <end position="68"/>
    </location>
</feature>
<keyword evidence="1" id="KW-0472">Membrane</keyword>
<dbReference type="STRING" id="1429043.X474_21410"/>
<keyword evidence="3" id="KW-1185">Reference proteome</keyword>
<evidence type="ECO:0000313" key="3">
    <source>
        <dbReference type="Proteomes" id="UP000032233"/>
    </source>
</evidence>
<accession>A0A0D2J8G7</accession>
<proteinExistence type="predicted"/>
<dbReference type="Proteomes" id="UP000032233">
    <property type="component" value="Unassembled WGS sequence"/>
</dbReference>
<organism evidence="2 3">
    <name type="scientific">Dethiosulfatarculus sandiegensis</name>
    <dbReference type="NCBI Taxonomy" id="1429043"/>
    <lineage>
        <taxon>Bacteria</taxon>
        <taxon>Pseudomonadati</taxon>
        <taxon>Thermodesulfobacteriota</taxon>
        <taxon>Desulfarculia</taxon>
        <taxon>Desulfarculales</taxon>
        <taxon>Desulfarculaceae</taxon>
        <taxon>Dethiosulfatarculus</taxon>
    </lineage>
</organism>
<keyword evidence="1" id="KW-0812">Transmembrane</keyword>
<name>A0A0D2J8G7_9BACT</name>
<sequence length="89" mass="10236">MDLVVSLNTDAEWPNQIAPLKWVFMILLTPQTSYTKKAKDTCLMQLHPLRSATFFIFLAVITVCYLRLKDSAAPYQFCLLRLLGKKEGR</sequence>
<dbReference type="InParanoid" id="A0A0D2J8G7"/>
<evidence type="ECO:0000313" key="2">
    <source>
        <dbReference type="EMBL" id="KIX11981.1"/>
    </source>
</evidence>
<protein>
    <submittedName>
        <fullName evidence="2">Uncharacterized protein</fullName>
    </submittedName>
</protein>
<gene>
    <name evidence="2" type="ORF">X474_21410</name>
</gene>
<reference evidence="2 3" key="1">
    <citation type="submission" date="2013-11" db="EMBL/GenBank/DDBJ databases">
        <title>Metagenomic analysis of a methanogenic consortium involved in long chain n-alkane degradation.</title>
        <authorList>
            <person name="Davidova I.A."/>
            <person name="Callaghan A.V."/>
            <person name="Wawrik B."/>
            <person name="Pruitt S."/>
            <person name="Marks C."/>
            <person name="Duncan K.E."/>
            <person name="Suflita J.M."/>
        </authorList>
    </citation>
    <scope>NUCLEOTIDE SEQUENCE [LARGE SCALE GENOMIC DNA]</scope>
    <source>
        <strain evidence="2 3">SPR</strain>
    </source>
</reference>
<comment type="caution">
    <text evidence="2">The sequence shown here is derived from an EMBL/GenBank/DDBJ whole genome shotgun (WGS) entry which is preliminary data.</text>
</comment>
<keyword evidence="1" id="KW-1133">Transmembrane helix</keyword>
<dbReference type="AlphaFoldDB" id="A0A0D2J8G7"/>
<dbReference type="EMBL" id="AZAC01000036">
    <property type="protein sequence ID" value="KIX11981.1"/>
    <property type="molecule type" value="Genomic_DNA"/>
</dbReference>
<evidence type="ECO:0000256" key="1">
    <source>
        <dbReference type="SAM" id="Phobius"/>
    </source>
</evidence>